<reference evidence="6" key="1">
    <citation type="submission" date="2020-11" db="EMBL/GenBank/DDBJ databases">
        <authorList>
            <person name="Tran Van P."/>
        </authorList>
    </citation>
    <scope>NUCLEOTIDE SEQUENCE</scope>
</reference>
<keyword evidence="4" id="KW-0175">Coiled coil</keyword>
<evidence type="ECO:0000256" key="5">
    <source>
        <dbReference type="SAM" id="MobiDB-lite"/>
    </source>
</evidence>
<evidence type="ECO:0000313" key="6">
    <source>
        <dbReference type="EMBL" id="CAD7456023.1"/>
    </source>
</evidence>
<protein>
    <recommendedName>
        <fullName evidence="7">HTH psq-type domain-containing protein</fullName>
    </recommendedName>
</protein>
<gene>
    <name evidence="6" type="ORF">TTEB3V08_LOCUS4067</name>
</gene>
<comment type="subunit">
    <text evidence="2">Heterohexamer of two PFD-alpha type and four PFD-beta type subunits.</text>
</comment>
<dbReference type="PANTHER" id="PTHR20903">
    <property type="entry name" value="PREFOLDIN SUBUNIT 1-RELATED"/>
    <property type="match status" value="1"/>
</dbReference>
<organism evidence="6">
    <name type="scientific">Timema tahoe</name>
    <dbReference type="NCBI Taxonomy" id="61484"/>
    <lineage>
        <taxon>Eukaryota</taxon>
        <taxon>Metazoa</taxon>
        <taxon>Ecdysozoa</taxon>
        <taxon>Arthropoda</taxon>
        <taxon>Hexapoda</taxon>
        <taxon>Insecta</taxon>
        <taxon>Pterygota</taxon>
        <taxon>Neoptera</taxon>
        <taxon>Polyneoptera</taxon>
        <taxon>Phasmatodea</taxon>
        <taxon>Timematodea</taxon>
        <taxon>Timematoidea</taxon>
        <taxon>Timematidae</taxon>
        <taxon>Timema</taxon>
    </lineage>
</organism>
<keyword evidence="3" id="KW-0143">Chaperone</keyword>
<evidence type="ECO:0000256" key="1">
    <source>
        <dbReference type="ARBA" id="ARBA00008045"/>
    </source>
</evidence>
<feature type="compositionally biased region" description="Basic residues" evidence="5">
    <location>
        <begin position="224"/>
        <end position="235"/>
    </location>
</feature>
<evidence type="ECO:0000256" key="3">
    <source>
        <dbReference type="ARBA" id="ARBA00023186"/>
    </source>
</evidence>
<evidence type="ECO:0008006" key="7">
    <source>
        <dbReference type="Google" id="ProtNLM"/>
    </source>
</evidence>
<dbReference type="GO" id="GO:0051082">
    <property type="term" value="F:unfolded protein binding"/>
    <property type="evidence" value="ECO:0007669"/>
    <property type="project" value="InterPro"/>
</dbReference>
<dbReference type="InterPro" id="IPR002777">
    <property type="entry name" value="PFD_beta-like"/>
</dbReference>
<evidence type="ECO:0000256" key="2">
    <source>
        <dbReference type="ARBA" id="ARBA00011695"/>
    </source>
</evidence>
<accession>A0A7R9FLV1</accession>
<dbReference type="CDD" id="cd23164">
    <property type="entry name" value="Prefoldin_1"/>
    <property type="match status" value="1"/>
</dbReference>
<dbReference type="Pfam" id="PF01920">
    <property type="entry name" value="Prefoldin_2"/>
    <property type="match status" value="1"/>
</dbReference>
<dbReference type="PANTHER" id="PTHR20903:SF0">
    <property type="entry name" value="PREFOLDIN SUBUNIT 1"/>
    <property type="match status" value="1"/>
</dbReference>
<dbReference type="GO" id="GO:0005737">
    <property type="term" value="C:cytoplasm"/>
    <property type="evidence" value="ECO:0007669"/>
    <property type="project" value="TreeGrafter"/>
</dbReference>
<dbReference type="EMBL" id="OE001111">
    <property type="protein sequence ID" value="CAD7456023.1"/>
    <property type="molecule type" value="Genomic_DNA"/>
</dbReference>
<dbReference type="GO" id="GO:0016272">
    <property type="term" value="C:prefoldin complex"/>
    <property type="evidence" value="ECO:0007669"/>
    <property type="project" value="InterPro"/>
</dbReference>
<name>A0A7R9FLV1_9NEOP</name>
<dbReference type="Gene3D" id="1.10.287.370">
    <property type="match status" value="1"/>
</dbReference>
<dbReference type="InterPro" id="IPR009053">
    <property type="entry name" value="Prefoldin"/>
</dbReference>
<dbReference type="SUPFAM" id="SSF46579">
    <property type="entry name" value="Prefoldin"/>
    <property type="match status" value="1"/>
</dbReference>
<dbReference type="AlphaFoldDB" id="A0A7R9FLV1"/>
<evidence type="ECO:0000256" key="4">
    <source>
        <dbReference type="SAM" id="Coils"/>
    </source>
</evidence>
<feature type="coiled-coil region" evidence="4">
    <location>
        <begin position="527"/>
        <end position="575"/>
    </location>
</feature>
<sequence>MVGGGEGAPMLLFAPGANYSSYGSVYAVVLEESQFTLSVKSVLSMAQFHVSASATFPEVLFKHITIEKYYMMSLAAPPTLSTAWTARQSMSSKPSVTSAPLYSASKRTLPLLARVMGTCMHQWEASVSPIGQGQAAVEASVIAILIPLQSTLPPTATLRCRESTLPPTATLRCRESTLPPTATLRCRDSILPPTATLRCRDSILPLHPPPSTCPCHHGMVYTRRAGKAHRRKTLKKTSPVKQYSTRGPSYYNPDCINRTPERPHSAPTSPRVSALEICNSSPRLPLSPTTRPPPTPISPLSPEGYYVHHLATPQPAYVFSPISLPYPHPQDPRDRYLITKASRKLQFQMPFFWKPKEDGKKRTKHSPKHMLAAILSVVEENNSVRASAKTFNIDRKTLERYHNDDSDEMTEMDSDYSDPDNDLEDFEDLGLDDDYSVGDFVLVKFCGKQSVAHYAGRIAAKAFIELQQKMLETTHKLKMADVQIDGLKRSIQHAQLTDKEISSLDPDTRTYESVGRMFILTDVVEVREHLQKKAENWSDKIKTLENNKSYLERSLKDSENNIREMVQQKKDAAEGN</sequence>
<dbReference type="GO" id="GO:0044183">
    <property type="term" value="F:protein folding chaperone"/>
    <property type="evidence" value="ECO:0007669"/>
    <property type="project" value="TreeGrafter"/>
</dbReference>
<feature type="region of interest" description="Disordered" evidence="5">
    <location>
        <begin position="224"/>
        <end position="243"/>
    </location>
</feature>
<proteinExistence type="inferred from homology"/>
<comment type="similarity">
    <text evidence="1">Belongs to the prefoldin subunit beta family.</text>
</comment>